<keyword evidence="6" id="KW-0520">NAD</keyword>
<evidence type="ECO:0000256" key="6">
    <source>
        <dbReference type="ARBA" id="ARBA00023027"/>
    </source>
</evidence>
<comment type="caution">
    <text evidence="7">The sequence shown here is derived from an EMBL/GenBank/DDBJ whole genome shotgun (WGS) entry which is preliminary data.</text>
</comment>
<evidence type="ECO:0000256" key="1">
    <source>
        <dbReference type="ARBA" id="ARBA00005855"/>
    </source>
</evidence>
<evidence type="ECO:0000256" key="3">
    <source>
        <dbReference type="ARBA" id="ARBA00022729"/>
    </source>
</evidence>
<dbReference type="InterPro" id="IPR036188">
    <property type="entry name" value="FAD/NAD-bd_sf"/>
</dbReference>
<keyword evidence="3" id="KW-0732">Signal</keyword>
<organism evidence="7 8">
    <name type="scientific">Reticulomyxa filosa</name>
    <dbReference type="NCBI Taxonomy" id="46433"/>
    <lineage>
        <taxon>Eukaryota</taxon>
        <taxon>Sar</taxon>
        <taxon>Rhizaria</taxon>
        <taxon>Retaria</taxon>
        <taxon>Foraminifera</taxon>
        <taxon>Monothalamids</taxon>
        <taxon>Reticulomyxidae</taxon>
        <taxon>Reticulomyxa</taxon>
    </lineage>
</organism>
<dbReference type="Pfam" id="PF13450">
    <property type="entry name" value="NAD_binding_8"/>
    <property type="match status" value="1"/>
</dbReference>
<proteinExistence type="inferred from homology"/>
<sequence length="126" mass="13994">MILATFTFAFLFYRDVKNHKKSKRPLGFRTAKNGVEGTEDKKKSEKCETQNLIFELILHFLSCVASSVTKIIIKKTKIPEDIDYIVIGSGIGGLSCAAALSRCGRKVLVLEQHDRLGGCMHTFGKS</sequence>
<dbReference type="PANTHER" id="PTHR46091:SF3">
    <property type="entry name" value="AMINE OXIDASE DOMAIN-CONTAINING PROTEIN"/>
    <property type="match status" value="1"/>
</dbReference>
<dbReference type="AlphaFoldDB" id="X6PBP3"/>
<dbReference type="OrthoDB" id="8958525at2759"/>
<protein>
    <recommendedName>
        <fullName evidence="9">All-trans-retinol 13,14-reductase</fullName>
    </recommendedName>
</protein>
<dbReference type="Proteomes" id="UP000023152">
    <property type="component" value="Unassembled WGS sequence"/>
</dbReference>
<keyword evidence="5" id="KW-0521">NADP</keyword>
<evidence type="ECO:0000256" key="2">
    <source>
        <dbReference type="ARBA" id="ARBA00022630"/>
    </source>
</evidence>
<name>X6PBP3_RETFI</name>
<dbReference type="EMBL" id="ASPP01001523">
    <property type="protein sequence ID" value="ETO35538.1"/>
    <property type="molecule type" value="Genomic_DNA"/>
</dbReference>
<keyword evidence="4" id="KW-0274">FAD</keyword>
<dbReference type="InterPro" id="IPR052206">
    <property type="entry name" value="Retinol_saturase"/>
</dbReference>
<evidence type="ECO:0000313" key="7">
    <source>
        <dbReference type="EMBL" id="ETO35538.1"/>
    </source>
</evidence>
<accession>X6PBP3</accession>
<keyword evidence="2" id="KW-0285">Flavoprotein</keyword>
<keyword evidence="8" id="KW-1185">Reference proteome</keyword>
<evidence type="ECO:0008006" key="9">
    <source>
        <dbReference type="Google" id="ProtNLM"/>
    </source>
</evidence>
<evidence type="ECO:0000313" key="8">
    <source>
        <dbReference type="Proteomes" id="UP000023152"/>
    </source>
</evidence>
<dbReference type="Gene3D" id="3.50.50.60">
    <property type="entry name" value="FAD/NAD(P)-binding domain"/>
    <property type="match status" value="1"/>
</dbReference>
<evidence type="ECO:0000256" key="5">
    <source>
        <dbReference type="ARBA" id="ARBA00022857"/>
    </source>
</evidence>
<reference evidence="7 8" key="1">
    <citation type="journal article" date="2013" name="Curr. Biol.">
        <title>The Genome of the Foraminiferan Reticulomyxa filosa.</title>
        <authorList>
            <person name="Glockner G."/>
            <person name="Hulsmann N."/>
            <person name="Schleicher M."/>
            <person name="Noegel A.A."/>
            <person name="Eichinger L."/>
            <person name="Gallinger C."/>
            <person name="Pawlowski J."/>
            <person name="Sierra R."/>
            <person name="Euteneuer U."/>
            <person name="Pillet L."/>
            <person name="Moustafa A."/>
            <person name="Platzer M."/>
            <person name="Groth M."/>
            <person name="Szafranski K."/>
            <person name="Schliwa M."/>
        </authorList>
    </citation>
    <scope>NUCLEOTIDE SEQUENCE [LARGE SCALE GENOMIC DNA]</scope>
</reference>
<dbReference type="PANTHER" id="PTHR46091">
    <property type="entry name" value="BLR7054 PROTEIN"/>
    <property type="match status" value="1"/>
</dbReference>
<comment type="similarity">
    <text evidence="1">Belongs to the carotenoid/retinoid oxidoreductase family. CrtISO subfamily.</text>
</comment>
<evidence type="ECO:0000256" key="4">
    <source>
        <dbReference type="ARBA" id="ARBA00022827"/>
    </source>
</evidence>
<gene>
    <name evidence="7" type="ORF">RFI_01526</name>
</gene>
<dbReference type="SUPFAM" id="SSF51905">
    <property type="entry name" value="FAD/NAD(P)-binding domain"/>
    <property type="match status" value="1"/>
</dbReference>